<proteinExistence type="predicted"/>
<dbReference type="AlphaFoldDB" id="A0A816SY30"/>
<reference evidence="1" key="1">
    <citation type="submission" date="2021-01" db="EMBL/GenBank/DDBJ databases">
        <authorList>
            <consortium name="Genoscope - CEA"/>
            <person name="William W."/>
        </authorList>
    </citation>
    <scope>NUCLEOTIDE SEQUENCE</scope>
</reference>
<sequence>MVRKNAIEAAYSFRCGKMPRKKKNIKVEDKHKTDSICDIIS</sequence>
<name>A0A816SY30_BRANA</name>
<dbReference type="Proteomes" id="UP001295469">
    <property type="component" value="Chromosome A06"/>
</dbReference>
<gene>
    <name evidence="1" type="ORF">DARMORV10_A06P45850.1</name>
</gene>
<organism evidence="1">
    <name type="scientific">Brassica napus</name>
    <name type="common">Rape</name>
    <dbReference type="NCBI Taxonomy" id="3708"/>
    <lineage>
        <taxon>Eukaryota</taxon>
        <taxon>Viridiplantae</taxon>
        <taxon>Streptophyta</taxon>
        <taxon>Embryophyta</taxon>
        <taxon>Tracheophyta</taxon>
        <taxon>Spermatophyta</taxon>
        <taxon>Magnoliopsida</taxon>
        <taxon>eudicotyledons</taxon>
        <taxon>Gunneridae</taxon>
        <taxon>Pentapetalae</taxon>
        <taxon>rosids</taxon>
        <taxon>malvids</taxon>
        <taxon>Brassicales</taxon>
        <taxon>Brassicaceae</taxon>
        <taxon>Brassiceae</taxon>
        <taxon>Brassica</taxon>
    </lineage>
</organism>
<accession>A0A816SY30</accession>
<dbReference type="EMBL" id="HG994360">
    <property type="protein sequence ID" value="CAF2091162.1"/>
    <property type="molecule type" value="Genomic_DNA"/>
</dbReference>
<evidence type="ECO:0000313" key="1">
    <source>
        <dbReference type="EMBL" id="CAF2091162.1"/>
    </source>
</evidence>
<protein>
    <submittedName>
        <fullName evidence="1">(rape) hypothetical protein</fullName>
    </submittedName>
</protein>